<proteinExistence type="predicted"/>
<sequence length="60" mass="6319">MHRQSSNARIGSDLSAGLVAVFVGGGTGVIGETTMKSFAKHAVSPRIYLIGWSKEAATWI</sequence>
<dbReference type="GeneID" id="85329895"/>
<dbReference type="PANTHER" id="PTHR47534:SF3">
    <property type="entry name" value="ALCOHOL DEHYDROGENASE-LIKE C-TERMINAL DOMAIN-CONTAINING PROTEIN"/>
    <property type="match status" value="1"/>
</dbReference>
<dbReference type="AlphaFoldDB" id="A0AA40AL39"/>
<organism evidence="2 3">
    <name type="scientific">Lasiosphaeria miniovina</name>
    <dbReference type="NCBI Taxonomy" id="1954250"/>
    <lineage>
        <taxon>Eukaryota</taxon>
        <taxon>Fungi</taxon>
        <taxon>Dikarya</taxon>
        <taxon>Ascomycota</taxon>
        <taxon>Pezizomycotina</taxon>
        <taxon>Sordariomycetes</taxon>
        <taxon>Sordariomycetidae</taxon>
        <taxon>Sordariales</taxon>
        <taxon>Lasiosphaeriaceae</taxon>
        <taxon>Lasiosphaeria</taxon>
    </lineage>
</organism>
<evidence type="ECO:0000256" key="1">
    <source>
        <dbReference type="ARBA" id="ARBA00023002"/>
    </source>
</evidence>
<protein>
    <submittedName>
        <fullName evidence="2">Uncharacterized protein</fullName>
    </submittedName>
</protein>
<dbReference type="GO" id="GO:0016491">
    <property type="term" value="F:oxidoreductase activity"/>
    <property type="evidence" value="ECO:0007669"/>
    <property type="project" value="UniProtKB-KW"/>
</dbReference>
<name>A0AA40AL39_9PEZI</name>
<comment type="caution">
    <text evidence="2">The sequence shown here is derived from an EMBL/GenBank/DDBJ whole genome shotgun (WGS) entry which is preliminary data.</text>
</comment>
<dbReference type="EMBL" id="JAUIRO010000004">
    <property type="protein sequence ID" value="KAK0717838.1"/>
    <property type="molecule type" value="Genomic_DNA"/>
</dbReference>
<reference evidence="2" key="1">
    <citation type="submission" date="2023-06" db="EMBL/GenBank/DDBJ databases">
        <title>Genome-scale phylogeny and comparative genomics of the fungal order Sordariales.</title>
        <authorList>
            <consortium name="Lawrence Berkeley National Laboratory"/>
            <person name="Hensen N."/>
            <person name="Bonometti L."/>
            <person name="Westerberg I."/>
            <person name="Brannstrom I.O."/>
            <person name="Guillou S."/>
            <person name="Cros-Aarteil S."/>
            <person name="Calhoun S."/>
            <person name="Haridas S."/>
            <person name="Kuo A."/>
            <person name="Mondo S."/>
            <person name="Pangilinan J."/>
            <person name="Riley R."/>
            <person name="LaButti K."/>
            <person name="Andreopoulos B."/>
            <person name="Lipzen A."/>
            <person name="Chen C."/>
            <person name="Yanf M."/>
            <person name="Daum C."/>
            <person name="Ng V."/>
            <person name="Clum A."/>
            <person name="Steindorff A."/>
            <person name="Ohm R."/>
            <person name="Martin F."/>
            <person name="Silar P."/>
            <person name="Natvig D."/>
            <person name="Lalanne C."/>
            <person name="Gautier V."/>
            <person name="Ament-velasquez S.L."/>
            <person name="Kruys A."/>
            <person name="Hutchinson M.I."/>
            <person name="Powell A.J."/>
            <person name="Barry K."/>
            <person name="Miller A.N."/>
            <person name="Grigoriev I.V."/>
            <person name="Debuchy R."/>
            <person name="Gladieux P."/>
            <person name="Thoren M.H."/>
            <person name="Johannesson H."/>
        </authorList>
    </citation>
    <scope>NUCLEOTIDE SEQUENCE</scope>
    <source>
        <strain evidence="2">SMH2392-1A</strain>
    </source>
</reference>
<dbReference type="PANTHER" id="PTHR47534">
    <property type="entry name" value="YALI0E05731P"/>
    <property type="match status" value="1"/>
</dbReference>
<dbReference type="Proteomes" id="UP001172101">
    <property type="component" value="Unassembled WGS sequence"/>
</dbReference>
<keyword evidence="3" id="KW-1185">Reference proteome</keyword>
<dbReference type="InterPro" id="IPR052228">
    <property type="entry name" value="Sec_Metab_Biosynth_Oxidored"/>
</dbReference>
<evidence type="ECO:0000313" key="2">
    <source>
        <dbReference type="EMBL" id="KAK0717838.1"/>
    </source>
</evidence>
<evidence type="ECO:0000313" key="3">
    <source>
        <dbReference type="Proteomes" id="UP001172101"/>
    </source>
</evidence>
<gene>
    <name evidence="2" type="ORF">B0T26DRAFT_776835</name>
</gene>
<accession>A0AA40AL39</accession>
<dbReference type="RefSeq" id="XP_060296631.1">
    <property type="nucleotide sequence ID" value="XM_060446625.1"/>
</dbReference>
<keyword evidence="1" id="KW-0560">Oxidoreductase</keyword>